<evidence type="ECO:0000313" key="1">
    <source>
        <dbReference type="EMBL" id="VDM67228.1"/>
    </source>
</evidence>
<protein>
    <submittedName>
        <fullName evidence="1">Uncharacterized protein</fullName>
    </submittedName>
</protein>
<dbReference type="EMBL" id="UYYB01004933">
    <property type="protein sequence ID" value="VDM67228.1"/>
    <property type="molecule type" value="Genomic_DNA"/>
</dbReference>
<accession>A0A3P7KFX5</accession>
<dbReference type="OrthoDB" id="5866020at2759"/>
<proteinExistence type="predicted"/>
<gene>
    <name evidence="1" type="ORF">SVUK_LOCUS2226</name>
</gene>
<name>A0A3P7KFX5_STRVU</name>
<organism evidence="1 2">
    <name type="scientific">Strongylus vulgaris</name>
    <name type="common">Blood worm</name>
    <dbReference type="NCBI Taxonomy" id="40348"/>
    <lineage>
        <taxon>Eukaryota</taxon>
        <taxon>Metazoa</taxon>
        <taxon>Ecdysozoa</taxon>
        <taxon>Nematoda</taxon>
        <taxon>Chromadorea</taxon>
        <taxon>Rhabditida</taxon>
        <taxon>Rhabditina</taxon>
        <taxon>Rhabditomorpha</taxon>
        <taxon>Strongyloidea</taxon>
        <taxon>Strongylidae</taxon>
        <taxon>Strongylus</taxon>
    </lineage>
</organism>
<dbReference type="Proteomes" id="UP000270094">
    <property type="component" value="Unassembled WGS sequence"/>
</dbReference>
<sequence>MRVNWRDSAREKRFLRGLGNRIRRLSKRGDVFLRIPYYYTCAFGTWPDTAATSNTLRKTHRALEQRHKYNRRIQHFVARHSSHMRSMSGLRDPAEYISETKHRWAGHIMRRTEARWTLETLEWIPSGAFSREATEQMG</sequence>
<reference evidence="1 2" key="1">
    <citation type="submission" date="2018-11" db="EMBL/GenBank/DDBJ databases">
        <authorList>
            <consortium name="Pathogen Informatics"/>
        </authorList>
    </citation>
    <scope>NUCLEOTIDE SEQUENCE [LARGE SCALE GENOMIC DNA]</scope>
</reference>
<dbReference type="AlphaFoldDB" id="A0A3P7KFX5"/>
<evidence type="ECO:0000313" key="2">
    <source>
        <dbReference type="Proteomes" id="UP000270094"/>
    </source>
</evidence>
<keyword evidence="2" id="KW-1185">Reference proteome</keyword>